<dbReference type="GO" id="GO:0046872">
    <property type="term" value="F:metal ion binding"/>
    <property type="evidence" value="ECO:0007669"/>
    <property type="project" value="UniProtKB-KW"/>
</dbReference>
<dbReference type="InterPro" id="IPR013785">
    <property type="entry name" value="Aldolase_TIM"/>
</dbReference>
<accession>A0A212JWY8</accession>
<dbReference type="GO" id="GO:0003824">
    <property type="term" value="F:catalytic activity"/>
    <property type="evidence" value="ECO:0007669"/>
    <property type="project" value="InterPro"/>
</dbReference>
<evidence type="ECO:0000259" key="5">
    <source>
        <dbReference type="Pfam" id="PF04055"/>
    </source>
</evidence>
<dbReference type="PANTHER" id="PTHR11228">
    <property type="entry name" value="RADICAL SAM DOMAIN PROTEIN"/>
    <property type="match status" value="1"/>
</dbReference>
<dbReference type="InterPro" id="IPR050377">
    <property type="entry name" value="Radical_SAM_PqqE_MftC-like"/>
</dbReference>
<dbReference type="AlphaFoldDB" id="A0A212JWY8"/>
<keyword evidence="4" id="KW-0411">Iron-sulfur</keyword>
<evidence type="ECO:0000256" key="4">
    <source>
        <dbReference type="ARBA" id="ARBA00023014"/>
    </source>
</evidence>
<dbReference type="InterPro" id="IPR058240">
    <property type="entry name" value="rSAM_sf"/>
</dbReference>
<dbReference type="GO" id="GO:0051536">
    <property type="term" value="F:iron-sulfur cluster binding"/>
    <property type="evidence" value="ECO:0007669"/>
    <property type="project" value="UniProtKB-KW"/>
</dbReference>
<gene>
    <name evidence="6" type="ORF">KL86DPRO_20218</name>
</gene>
<dbReference type="SFLD" id="SFLDS00029">
    <property type="entry name" value="Radical_SAM"/>
    <property type="match status" value="1"/>
</dbReference>
<keyword evidence="1" id="KW-0949">S-adenosyl-L-methionine</keyword>
<reference evidence="6" key="1">
    <citation type="submission" date="2016-04" db="EMBL/GenBank/DDBJ databases">
        <authorList>
            <person name="Evans L.H."/>
            <person name="Alamgir A."/>
            <person name="Owens N."/>
            <person name="Weber N.D."/>
            <person name="Virtaneva K."/>
            <person name="Barbian K."/>
            <person name="Babar A."/>
            <person name="Rosenke K."/>
        </authorList>
    </citation>
    <scope>NUCLEOTIDE SEQUENCE</scope>
    <source>
        <strain evidence="6">86</strain>
    </source>
</reference>
<dbReference type="SUPFAM" id="SSF102114">
    <property type="entry name" value="Radical SAM enzymes"/>
    <property type="match status" value="1"/>
</dbReference>
<dbReference type="Gene3D" id="3.20.20.70">
    <property type="entry name" value="Aldolase class I"/>
    <property type="match status" value="1"/>
</dbReference>
<evidence type="ECO:0000256" key="3">
    <source>
        <dbReference type="ARBA" id="ARBA00023004"/>
    </source>
</evidence>
<dbReference type="InterPro" id="IPR007197">
    <property type="entry name" value="rSAM"/>
</dbReference>
<proteinExistence type="predicted"/>
<protein>
    <submittedName>
        <fullName evidence="6">Putative metallo cofactor biosynthesis protein</fullName>
    </submittedName>
</protein>
<keyword evidence="2" id="KW-0479">Metal-binding</keyword>
<feature type="domain" description="Radical SAM core" evidence="5">
    <location>
        <begin position="99"/>
        <end position="231"/>
    </location>
</feature>
<dbReference type="EMBL" id="FLUQ01000002">
    <property type="protein sequence ID" value="SBW03878.1"/>
    <property type="molecule type" value="Genomic_DNA"/>
</dbReference>
<name>A0A212JWY8_9DELT</name>
<dbReference type="SFLD" id="SFLDG01067">
    <property type="entry name" value="SPASM/twitch_domain_containing"/>
    <property type="match status" value="1"/>
</dbReference>
<keyword evidence="3" id="KW-0408">Iron</keyword>
<dbReference type="Pfam" id="PF04055">
    <property type="entry name" value="Radical_SAM"/>
    <property type="match status" value="1"/>
</dbReference>
<dbReference type="CDD" id="cd01335">
    <property type="entry name" value="Radical_SAM"/>
    <property type="match status" value="1"/>
</dbReference>
<dbReference type="PANTHER" id="PTHR11228:SF7">
    <property type="entry name" value="PQQA PEPTIDE CYCLASE"/>
    <property type="match status" value="1"/>
</dbReference>
<evidence type="ECO:0000256" key="1">
    <source>
        <dbReference type="ARBA" id="ARBA00022691"/>
    </source>
</evidence>
<organism evidence="6">
    <name type="scientific">uncultured delta proteobacterium</name>
    <dbReference type="NCBI Taxonomy" id="34034"/>
    <lineage>
        <taxon>Bacteria</taxon>
        <taxon>Deltaproteobacteria</taxon>
        <taxon>environmental samples</taxon>
    </lineage>
</organism>
<evidence type="ECO:0000256" key="2">
    <source>
        <dbReference type="ARBA" id="ARBA00022723"/>
    </source>
</evidence>
<sequence length="318" mass="35595">MRFCARSYSTLVIEPYGLRPCCDGKQAVYPLPYVPYAGGDLTDAFLREYFPEINRQMDANPLLCAGCRSVRNKAVSEEESRPPQGCLRRILINPHRALCNAKCVYCDFWKESHPVYPVAPVVHALMDSAYVSPQCVFNWGGGEAVLLPDFAQTCAAIQERGYPQEVITNSIRYSPAVAHMLADGMGIVRTSLNCSSADLFIKIMGVDKFDAVIENVKRYLDAAKTRDSVEVKYIILEENNAFAEIDAFLELCARIGVTKMGFSFELEANYRNEVTEQSLRCAARMRLQAARLGIACGHRHAQENHITAIETFMACEKH</sequence>
<evidence type="ECO:0000313" key="6">
    <source>
        <dbReference type="EMBL" id="SBW03878.1"/>
    </source>
</evidence>